<keyword evidence="1 3" id="KW-0479">Metal-binding</keyword>
<reference evidence="6" key="1">
    <citation type="submission" date="2016-06" db="UniProtKB">
        <authorList>
            <consortium name="WormBaseParasite"/>
        </authorList>
    </citation>
    <scope>IDENTIFICATION</scope>
</reference>
<dbReference type="PANTHER" id="PTHR10122:SF0">
    <property type="entry name" value="CYTOCHROME C OXIDASE SUBUNIT 5B, ISOFORM A-RELATED"/>
    <property type="match status" value="1"/>
</dbReference>
<dbReference type="Proteomes" id="UP000270296">
    <property type="component" value="Unassembled WGS sequence"/>
</dbReference>
<evidence type="ECO:0000256" key="1">
    <source>
        <dbReference type="ARBA" id="ARBA00022723"/>
    </source>
</evidence>
<dbReference type="InterPro" id="IPR002124">
    <property type="entry name" value="Cyt_c_oxidase_su5b"/>
</dbReference>
<dbReference type="InterPro" id="IPR036972">
    <property type="entry name" value="Cyt_c_oxidase_su5b_sf"/>
</dbReference>
<gene>
    <name evidence="4" type="ORF">SBAD_LOCUS9500</name>
</gene>
<evidence type="ECO:0000256" key="2">
    <source>
        <dbReference type="ARBA" id="ARBA00022833"/>
    </source>
</evidence>
<dbReference type="EMBL" id="UZAM01012794">
    <property type="protein sequence ID" value="VDP23506.1"/>
    <property type="molecule type" value="Genomic_DNA"/>
</dbReference>
<accession>A0A183J0V0</accession>
<dbReference type="AlphaFoldDB" id="A0A183J0V0"/>
<keyword evidence="5" id="KW-1185">Reference proteome</keyword>
<dbReference type="GO" id="GO:0005740">
    <property type="term" value="C:mitochondrial envelope"/>
    <property type="evidence" value="ECO:0007669"/>
    <property type="project" value="InterPro"/>
</dbReference>
<sequence>MRGDRKFEPHCYTWSRATSPDKPNVVPSSSDNRIIGCNPEQMYINYMWVRKGQMKRCGCGYWFKLVDEPKVEGPRV</sequence>
<proteinExistence type="predicted"/>
<evidence type="ECO:0000313" key="6">
    <source>
        <dbReference type="WBParaSite" id="SBAD_0000984601-mRNA-1"/>
    </source>
</evidence>
<name>A0A183J0V0_9BILA</name>
<feature type="binding site" evidence="3">
    <location>
        <position position="37"/>
    </location>
    <ligand>
        <name>Zn(2+)</name>
        <dbReference type="ChEBI" id="CHEBI:29105"/>
    </ligand>
</feature>
<dbReference type="GO" id="GO:0045277">
    <property type="term" value="C:respiratory chain complex IV"/>
    <property type="evidence" value="ECO:0007669"/>
    <property type="project" value="InterPro"/>
</dbReference>
<evidence type="ECO:0000313" key="4">
    <source>
        <dbReference type="EMBL" id="VDP23506.1"/>
    </source>
</evidence>
<protein>
    <submittedName>
        <fullName evidence="6">Cytochrome c oxidase subunit 5B, mitochondrial</fullName>
    </submittedName>
</protein>
<dbReference type="PANTHER" id="PTHR10122">
    <property type="entry name" value="CYTOCHROME C OXIDASE SUBUNIT 5B, MITOCHONDRIAL"/>
    <property type="match status" value="1"/>
</dbReference>
<evidence type="ECO:0000313" key="5">
    <source>
        <dbReference type="Proteomes" id="UP000270296"/>
    </source>
</evidence>
<dbReference type="WBParaSite" id="SBAD_0000984601-mRNA-1">
    <property type="protein sequence ID" value="SBAD_0000984601-mRNA-1"/>
    <property type="gene ID" value="SBAD_0000984601"/>
</dbReference>
<dbReference type="GO" id="GO:0006123">
    <property type="term" value="P:mitochondrial electron transport, cytochrome c to oxygen"/>
    <property type="evidence" value="ECO:0007669"/>
    <property type="project" value="InterPro"/>
</dbReference>
<evidence type="ECO:0000256" key="3">
    <source>
        <dbReference type="PIRSR" id="PIRSR602124-1"/>
    </source>
</evidence>
<keyword evidence="2 3" id="KW-0862">Zinc</keyword>
<feature type="binding site" evidence="3">
    <location>
        <position position="57"/>
    </location>
    <ligand>
        <name>Zn(2+)</name>
        <dbReference type="ChEBI" id="CHEBI:29105"/>
    </ligand>
</feature>
<dbReference type="Gene3D" id="2.60.11.10">
    <property type="entry name" value="Cytochrome c oxidase, subunit Vb"/>
    <property type="match status" value="1"/>
</dbReference>
<dbReference type="GO" id="GO:0046872">
    <property type="term" value="F:metal ion binding"/>
    <property type="evidence" value="ECO:0007669"/>
    <property type="project" value="UniProtKB-KW"/>
</dbReference>
<dbReference type="OrthoDB" id="10249250at2759"/>
<organism evidence="6">
    <name type="scientific">Soboliphyme baturini</name>
    <dbReference type="NCBI Taxonomy" id="241478"/>
    <lineage>
        <taxon>Eukaryota</taxon>
        <taxon>Metazoa</taxon>
        <taxon>Ecdysozoa</taxon>
        <taxon>Nematoda</taxon>
        <taxon>Enoplea</taxon>
        <taxon>Dorylaimia</taxon>
        <taxon>Dioctophymatida</taxon>
        <taxon>Dioctophymatoidea</taxon>
        <taxon>Soboliphymatidae</taxon>
        <taxon>Soboliphyme</taxon>
    </lineage>
</organism>
<dbReference type="SUPFAM" id="SSF57802">
    <property type="entry name" value="Rubredoxin-like"/>
    <property type="match status" value="1"/>
</dbReference>
<dbReference type="PROSITE" id="PS51359">
    <property type="entry name" value="COX5B_2"/>
    <property type="match status" value="1"/>
</dbReference>
<reference evidence="4 5" key="2">
    <citation type="submission" date="2018-11" db="EMBL/GenBank/DDBJ databases">
        <authorList>
            <consortium name="Pathogen Informatics"/>
        </authorList>
    </citation>
    <scope>NUCLEOTIDE SEQUENCE [LARGE SCALE GENOMIC DNA]</scope>
</reference>
<feature type="binding site" evidence="3">
    <location>
        <position position="59"/>
    </location>
    <ligand>
        <name>Zn(2+)</name>
        <dbReference type="ChEBI" id="CHEBI:29105"/>
    </ligand>
</feature>